<dbReference type="EMBL" id="JADBEC010000001">
    <property type="protein sequence ID" value="MBE1506613.1"/>
    <property type="molecule type" value="Genomic_DNA"/>
</dbReference>
<sequence length="492" mass="54247">MKNEPKFEMFRRAFSSRISLAAAVKNALAPSPQAVEQLRDAWSTFEQAIAPMAKGNVEDQYRAYGAASGLFVSLAEWKRAIRNAEPDAQRFLSATKMRASEIDRTASFAQVEQLVSVLDRVNKLHDPVDLGDLQSLMGGWALPLLMFANVVEHDIGRVGIAVGSTDSSAAAKKLDTTVAFLKFDIDGQPAKHWNYLKPETAYDLTIEVRVSNWPKRAKVLSLMPVTIDSRERDWLPKFKFQKPDGTGPFTLTGTGRAVLEIAHSFGSRPYEFLYTAEFDDMTAYNDIQIVGHRRLVLEGSDIATNPLTGFSNVDRHLLAIRNRLRSFPGLNQDDLANAMTVLGGFGSIAASALRDATFSANTSEREFQKETTRLLRMRSEIGGDLHGHPEAAGGITDLTFRDIPIELKVENNQVLYAKDFSKYFDQAAAYALGLGKRLALLSVLESCAKSSPVGNVEEDIDVFLHRVGNSSVAIVVVVVRGGLPKPSFYSKR</sequence>
<keyword evidence="2" id="KW-1185">Reference proteome</keyword>
<evidence type="ECO:0000313" key="1">
    <source>
        <dbReference type="EMBL" id="MBE1506613.1"/>
    </source>
</evidence>
<dbReference type="RefSeq" id="WP_192730294.1">
    <property type="nucleotide sequence ID" value="NZ_BAAAVL010000018.1"/>
</dbReference>
<comment type="caution">
    <text evidence="1">The sequence shown here is derived from an EMBL/GenBank/DDBJ whole genome shotgun (WGS) entry which is preliminary data.</text>
</comment>
<dbReference type="Proteomes" id="UP000620262">
    <property type="component" value="Unassembled WGS sequence"/>
</dbReference>
<protein>
    <recommendedName>
        <fullName evidence="3">Restriction endonuclease</fullName>
    </recommendedName>
</protein>
<name>A0ABR9ITV1_RHIVS</name>
<evidence type="ECO:0000313" key="2">
    <source>
        <dbReference type="Proteomes" id="UP000620262"/>
    </source>
</evidence>
<accession>A0ABR9ITV1</accession>
<evidence type="ECO:0008006" key="3">
    <source>
        <dbReference type="Google" id="ProtNLM"/>
    </source>
</evidence>
<organism evidence="1 2">
    <name type="scientific">Rhizobium viscosum</name>
    <name type="common">Arthrobacter viscosus</name>
    <dbReference type="NCBI Taxonomy" id="1673"/>
    <lineage>
        <taxon>Bacteria</taxon>
        <taxon>Pseudomonadati</taxon>
        <taxon>Pseudomonadota</taxon>
        <taxon>Alphaproteobacteria</taxon>
        <taxon>Hyphomicrobiales</taxon>
        <taxon>Rhizobiaceae</taxon>
        <taxon>Rhizobium/Agrobacterium group</taxon>
        <taxon>Rhizobium</taxon>
    </lineage>
</organism>
<proteinExistence type="predicted"/>
<gene>
    <name evidence="1" type="ORF">H4W29_003794</name>
</gene>
<reference evidence="1 2" key="1">
    <citation type="submission" date="2020-10" db="EMBL/GenBank/DDBJ databases">
        <title>Sequencing the genomes of 1000 actinobacteria strains.</title>
        <authorList>
            <person name="Klenk H.-P."/>
        </authorList>
    </citation>
    <scope>NUCLEOTIDE SEQUENCE [LARGE SCALE GENOMIC DNA]</scope>
    <source>
        <strain evidence="1 2">DSM 7307</strain>
    </source>
</reference>